<dbReference type="InterPro" id="IPR050259">
    <property type="entry name" value="SDR"/>
</dbReference>
<name>A0A9D1A5F7_9FIRM</name>
<sequence length="242" mass="25530">MKKTALVTGASRGIGQAIAFTLAAHGYDLAVCCSSDPGQLYPVQQAASAAGVRCLPFQADVSKSQDCVRMFEAIEKSLGGVDLLVNNAGISKIGLLQDMPFEEWERLISVNLSSVFYCCKLAIPGMVRKKQGSIINISSVWGVCGASCEAAYSASKGGVNALTMALAKELAPSGIQVNAIACGAIDTDMNRFLEPEERNALLEEIPAGRMGTPEEAAQLVLQLAQSPSYLTGQIIRLDGGWI</sequence>
<protein>
    <submittedName>
        <fullName evidence="5">SDR family oxidoreductase</fullName>
    </submittedName>
</protein>
<comment type="similarity">
    <text evidence="1 4">Belongs to the short-chain dehydrogenases/reductases (SDR) family.</text>
</comment>
<dbReference type="EMBL" id="DVGC01000059">
    <property type="protein sequence ID" value="HIR06379.1"/>
    <property type="molecule type" value="Genomic_DNA"/>
</dbReference>
<dbReference type="AlphaFoldDB" id="A0A9D1A5F7"/>
<evidence type="ECO:0000313" key="5">
    <source>
        <dbReference type="EMBL" id="HIR06379.1"/>
    </source>
</evidence>
<dbReference type="InterPro" id="IPR020904">
    <property type="entry name" value="Sc_DH/Rdtase_CS"/>
</dbReference>
<keyword evidence="2" id="KW-0560">Oxidoreductase</keyword>
<dbReference type="PANTHER" id="PTHR42879">
    <property type="entry name" value="3-OXOACYL-(ACYL-CARRIER-PROTEIN) REDUCTASE"/>
    <property type="match status" value="1"/>
</dbReference>
<dbReference type="GO" id="GO:0008202">
    <property type="term" value="P:steroid metabolic process"/>
    <property type="evidence" value="ECO:0007669"/>
    <property type="project" value="UniProtKB-KW"/>
</dbReference>
<dbReference type="NCBIfam" id="NF047420">
    <property type="entry name" value="EF_P_mod_YmfI"/>
    <property type="match status" value="1"/>
</dbReference>
<dbReference type="Pfam" id="PF00106">
    <property type="entry name" value="adh_short"/>
    <property type="match status" value="1"/>
</dbReference>
<dbReference type="PRINTS" id="PR00081">
    <property type="entry name" value="GDHRDH"/>
</dbReference>
<evidence type="ECO:0000256" key="1">
    <source>
        <dbReference type="ARBA" id="ARBA00006484"/>
    </source>
</evidence>
<dbReference type="PRINTS" id="PR00080">
    <property type="entry name" value="SDRFAMILY"/>
</dbReference>
<organism evidence="5 6">
    <name type="scientific">Candidatus Copromonas faecavium</name>
    <name type="common">nom. illeg.</name>
    <dbReference type="NCBI Taxonomy" id="2840740"/>
    <lineage>
        <taxon>Bacteria</taxon>
        <taxon>Bacillati</taxon>
        <taxon>Bacillota</taxon>
        <taxon>Clostridia</taxon>
        <taxon>Lachnospirales</taxon>
        <taxon>Lachnospiraceae</taxon>
        <taxon>Candidatus Copromonas (nom. illeg.)</taxon>
    </lineage>
</organism>
<dbReference type="PROSITE" id="PS00061">
    <property type="entry name" value="ADH_SHORT"/>
    <property type="match status" value="1"/>
</dbReference>
<keyword evidence="3" id="KW-0753">Steroid metabolism</keyword>
<reference evidence="5" key="2">
    <citation type="journal article" date="2021" name="PeerJ">
        <title>Extensive microbial diversity within the chicken gut microbiome revealed by metagenomics and culture.</title>
        <authorList>
            <person name="Gilroy R."/>
            <person name="Ravi A."/>
            <person name="Getino M."/>
            <person name="Pursley I."/>
            <person name="Horton D.L."/>
            <person name="Alikhan N.F."/>
            <person name="Baker D."/>
            <person name="Gharbi K."/>
            <person name="Hall N."/>
            <person name="Watson M."/>
            <person name="Adriaenssens E.M."/>
            <person name="Foster-Nyarko E."/>
            <person name="Jarju S."/>
            <person name="Secka A."/>
            <person name="Antonio M."/>
            <person name="Oren A."/>
            <person name="Chaudhuri R.R."/>
            <person name="La Ragione R."/>
            <person name="Hildebrand F."/>
            <person name="Pallen M.J."/>
        </authorList>
    </citation>
    <scope>NUCLEOTIDE SEQUENCE</scope>
    <source>
        <strain evidence="5">CHK180-2868</strain>
    </source>
</reference>
<keyword evidence="3" id="KW-0443">Lipid metabolism</keyword>
<accession>A0A9D1A5F7</accession>
<proteinExistence type="inferred from homology"/>
<dbReference type="GO" id="GO:0016491">
    <property type="term" value="F:oxidoreductase activity"/>
    <property type="evidence" value="ECO:0007669"/>
    <property type="project" value="UniProtKB-KW"/>
</dbReference>
<dbReference type="Proteomes" id="UP000824250">
    <property type="component" value="Unassembled WGS sequence"/>
</dbReference>
<dbReference type="PANTHER" id="PTHR42879:SF2">
    <property type="entry name" value="3-OXOACYL-[ACYL-CARRIER-PROTEIN] REDUCTASE FABG"/>
    <property type="match status" value="1"/>
</dbReference>
<comment type="caution">
    <text evidence="5">The sequence shown here is derived from an EMBL/GenBank/DDBJ whole genome shotgun (WGS) entry which is preliminary data.</text>
</comment>
<dbReference type="NCBIfam" id="NF009466">
    <property type="entry name" value="PRK12826.1-2"/>
    <property type="match status" value="1"/>
</dbReference>
<evidence type="ECO:0000256" key="3">
    <source>
        <dbReference type="ARBA" id="ARBA00023221"/>
    </source>
</evidence>
<gene>
    <name evidence="5" type="ORF">IAB28_10530</name>
</gene>
<dbReference type="GO" id="GO:0032787">
    <property type="term" value="P:monocarboxylic acid metabolic process"/>
    <property type="evidence" value="ECO:0007669"/>
    <property type="project" value="UniProtKB-ARBA"/>
</dbReference>
<evidence type="ECO:0000313" key="6">
    <source>
        <dbReference type="Proteomes" id="UP000824250"/>
    </source>
</evidence>
<evidence type="ECO:0000256" key="2">
    <source>
        <dbReference type="ARBA" id="ARBA00023002"/>
    </source>
</evidence>
<dbReference type="Gene3D" id="3.40.50.720">
    <property type="entry name" value="NAD(P)-binding Rossmann-like Domain"/>
    <property type="match status" value="1"/>
</dbReference>
<dbReference type="InterPro" id="IPR036291">
    <property type="entry name" value="NAD(P)-bd_dom_sf"/>
</dbReference>
<evidence type="ECO:0000256" key="4">
    <source>
        <dbReference type="RuleBase" id="RU000363"/>
    </source>
</evidence>
<dbReference type="InterPro" id="IPR002347">
    <property type="entry name" value="SDR_fam"/>
</dbReference>
<reference evidence="5" key="1">
    <citation type="submission" date="2020-10" db="EMBL/GenBank/DDBJ databases">
        <authorList>
            <person name="Gilroy R."/>
        </authorList>
    </citation>
    <scope>NUCLEOTIDE SEQUENCE</scope>
    <source>
        <strain evidence="5">CHK180-2868</strain>
    </source>
</reference>
<dbReference type="SUPFAM" id="SSF51735">
    <property type="entry name" value="NAD(P)-binding Rossmann-fold domains"/>
    <property type="match status" value="1"/>
</dbReference>
<dbReference type="FunFam" id="3.40.50.720:FF:000173">
    <property type="entry name" value="3-oxoacyl-[acyl-carrier protein] reductase"/>
    <property type="match status" value="1"/>
</dbReference>